<gene>
    <name evidence="1" type="ORF">LIER_42131</name>
</gene>
<evidence type="ECO:0000313" key="1">
    <source>
        <dbReference type="EMBL" id="GAA0177371.1"/>
    </source>
</evidence>
<proteinExistence type="predicted"/>
<keyword evidence="2" id="KW-1185">Reference proteome</keyword>
<comment type="caution">
    <text evidence="1">The sequence shown here is derived from an EMBL/GenBank/DDBJ whole genome shotgun (WGS) entry which is preliminary data.</text>
</comment>
<dbReference type="AlphaFoldDB" id="A0AAV3RL57"/>
<evidence type="ECO:0000313" key="2">
    <source>
        <dbReference type="Proteomes" id="UP001454036"/>
    </source>
</evidence>
<dbReference type="EMBL" id="BAABME010028218">
    <property type="protein sequence ID" value="GAA0177371.1"/>
    <property type="molecule type" value="Genomic_DNA"/>
</dbReference>
<name>A0AAV3RL57_LITER</name>
<dbReference type="Proteomes" id="UP001454036">
    <property type="component" value="Unassembled WGS sequence"/>
</dbReference>
<reference evidence="1 2" key="1">
    <citation type="submission" date="2024-01" db="EMBL/GenBank/DDBJ databases">
        <title>The complete chloroplast genome sequence of Lithospermum erythrorhizon: insights into the phylogenetic relationship among Boraginaceae species and the maternal lineages of purple gromwells.</title>
        <authorList>
            <person name="Okada T."/>
            <person name="Watanabe K."/>
        </authorList>
    </citation>
    <scope>NUCLEOTIDE SEQUENCE [LARGE SCALE GENOMIC DNA]</scope>
</reference>
<protein>
    <submittedName>
        <fullName evidence="1">Uncharacterized protein</fullName>
    </submittedName>
</protein>
<sequence>MTVPTSGEPIRGGSLYDSGCVSAGAMESVAEEILQTTITDLSRLIRLYDLTSIRSKLADKMFLVLLRRTYSRTPGGSRRLHLVAFL</sequence>
<organism evidence="1 2">
    <name type="scientific">Lithospermum erythrorhizon</name>
    <name type="common">Purple gromwell</name>
    <name type="synonym">Lithospermum officinale var. erythrorhizon</name>
    <dbReference type="NCBI Taxonomy" id="34254"/>
    <lineage>
        <taxon>Eukaryota</taxon>
        <taxon>Viridiplantae</taxon>
        <taxon>Streptophyta</taxon>
        <taxon>Embryophyta</taxon>
        <taxon>Tracheophyta</taxon>
        <taxon>Spermatophyta</taxon>
        <taxon>Magnoliopsida</taxon>
        <taxon>eudicotyledons</taxon>
        <taxon>Gunneridae</taxon>
        <taxon>Pentapetalae</taxon>
        <taxon>asterids</taxon>
        <taxon>lamiids</taxon>
        <taxon>Boraginales</taxon>
        <taxon>Boraginaceae</taxon>
        <taxon>Boraginoideae</taxon>
        <taxon>Lithospermeae</taxon>
        <taxon>Lithospermum</taxon>
    </lineage>
</organism>
<accession>A0AAV3RL57</accession>